<accession>A0A6A4V8Z3</accession>
<proteinExistence type="predicted"/>
<name>A0A6A4V8Z3_AMPAM</name>
<comment type="caution">
    <text evidence="2">The sequence shown here is derived from an EMBL/GenBank/DDBJ whole genome shotgun (WGS) entry which is preliminary data.</text>
</comment>
<evidence type="ECO:0000313" key="2">
    <source>
        <dbReference type="EMBL" id="KAF0287650.1"/>
    </source>
</evidence>
<dbReference type="EMBL" id="VIIS01002177">
    <property type="protein sequence ID" value="KAF0287650.1"/>
    <property type="molecule type" value="Genomic_DNA"/>
</dbReference>
<organism evidence="2 3">
    <name type="scientific">Amphibalanus amphitrite</name>
    <name type="common">Striped barnacle</name>
    <name type="synonym">Balanus amphitrite</name>
    <dbReference type="NCBI Taxonomy" id="1232801"/>
    <lineage>
        <taxon>Eukaryota</taxon>
        <taxon>Metazoa</taxon>
        <taxon>Ecdysozoa</taxon>
        <taxon>Arthropoda</taxon>
        <taxon>Crustacea</taxon>
        <taxon>Multicrustacea</taxon>
        <taxon>Cirripedia</taxon>
        <taxon>Thoracica</taxon>
        <taxon>Thoracicalcarea</taxon>
        <taxon>Balanomorpha</taxon>
        <taxon>Balanoidea</taxon>
        <taxon>Balanidae</taxon>
        <taxon>Amphibalaninae</taxon>
        <taxon>Amphibalanus</taxon>
    </lineage>
</organism>
<feature type="compositionally biased region" description="Basic and acidic residues" evidence="1">
    <location>
        <begin position="1"/>
        <end position="14"/>
    </location>
</feature>
<gene>
    <name evidence="2" type="primary">ssuh2_0</name>
    <name evidence="2" type="ORF">FJT64_013949</name>
</gene>
<keyword evidence="3" id="KW-1185">Reference proteome</keyword>
<protein>
    <submittedName>
        <fullName evidence="2">Protein SSUH2</fullName>
    </submittedName>
</protein>
<sequence>MDFLKPETAAKLEGRASLTPDEELAEEGSDPSPTAPPIDSMDKLPGYEGLDFTGGGAPPPPPAALPPPPENYGQVNVQHEVPSTERIREIVAGYVAEHCCFGKGPIEDMKIVTVTPTPALKYTLETMTETRITRWNYTCRGVNLNSVAEVPNTQTVRVCHNCRGLRETRCTGCHGHGYSNGEKDELDEQNHKDIKVVERTDLPDILIRSVSGQEVFRAEEQRVHPIVGFPDRLVSESSSELVHKHGQQWPQERIFRQRHSVQSVPVFCVTYHYDGKQDDFFIYGNSQKIHFPDYPKQCCCVVM</sequence>
<dbReference type="PANTHER" id="PTHR48465:SF1">
    <property type="entry name" value="PROTEIN SSUH2 HOMOLOG"/>
    <property type="match status" value="1"/>
</dbReference>
<dbReference type="AlphaFoldDB" id="A0A6A4V8Z3"/>
<reference evidence="2 3" key="1">
    <citation type="submission" date="2019-07" db="EMBL/GenBank/DDBJ databases">
        <title>Draft genome assembly of a fouling barnacle, Amphibalanus amphitrite (Darwin, 1854): The first reference genome for Thecostraca.</title>
        <authorList>
            <person name="Kim W."/>
        </authorList>
    </citation>
    <scope>NUCLEOTIDE SEQUENCE [LARGE SCALE GENOMIC DNA]</scope>
    <source>
        <strain evidence="2">SNU_AA5</strain>
        <tissue evidence="2">Soma without cirri and trophi</tissue>
    </source>
</reference>
<dbReference type="PANTHER" id="PTHR48465">
    <property type="entry name" value="PROTEIN SSUH2 HOMOLOG"/>
    <property type="match status" value="1"/>
</dbReference>
<dbReference type="OrthoDB" id="3355217at2759"/>
<evidence type="ECO:0000313" key="3">
    <source>
        <dbReference type="Proteomes" id="UP000440578"/>
    </source>
</evidence>
<feature type="compositionally biased region" description="Acidic residues" evidence="1">
    <location>
        <begin position="20"/>
        <end position="29"/>
    </location>
</feature>
<dbReference type="Proteomes" id="UP000440578">
    <property type="component" value="Unassembled WGS sequence"/>
</dbReference>
<evidence type="ECO:0000256" key="1">
    <source>
        <dbReference type="SAM" id="MobiDB-lite"/>
    </source>
</evidence>
<dbReference type="InterPro" id="IPR052789">
    <property type="entry name" value="SSUH2_homolog"/>
</dbReference>
<feature type="compositionally biased region" description="Pro residues" evidence="1">
    <location>
        <begin position="57"/>
        <end position="70"/>
    </location>
</feature>
<feature type="region of interest" description="Disordered" evidence="1">
    <location>
        <begin position="1"/>
        <end position="75"/>
    </location>
</feature>